<comment type="caution">
    <text evidence="2">The sequence shown here is derived from an EMBL/GenBank/DDBJ whole genome shotgun (WGS) entry which is preliminary data.</text>
</comment>
<dbReference type="Pfam" id="PF08867">
    <property type="entry name" value="FRG"/>
    <property type="match status" value="1"/>
</dbReference>
<proteinExistence type="predicted"/>
<reference evidence="2 3" key="1">
    <citation type="submission" date="2019-06" db="EMBL/GenBank/DDBJ databases">
        <title>Ochrobactrum cricket sp.nov., isolated from the insect Teleogryllus occipitalis living in deserted cropland.</title>
        <authorList>
            <person name="Hu M."/>
        </authorList>
    </citation>
    <scope>NUCLEOTIDE SEQUENCE [LARGE SCALE GENOMIC DNA]</scope>
    <source>
        <strain evidence="2 3">LCB8</strain>
    </source>
</reference>
<gene>
    <name evidence="2" type="ORF">FIC94_11715</name>
</gene>
<accession>A0ABY2Y3Q8</accession>
<evidence type="ECO:0000259" key="1">
    <source>
        <dbReference type="SMART" id="SM00901"/>
    </source>
</evidence>
<organism evidence="2 3">
    <name type="scientific">Ochrobactrum teleogrylli</name>
    <dbReference type="NCBI Taxonomy" id="2479765"/>
    <lineage>
        <taxon>Bacteria</taxon>
        <taxon>Pseudomonadati</taxon>
        <taxon>Pseudomonadota</taxon>
        <taxon>Alphaproteobacteria</taxon>
        <taxon>Hyphomicrobiales</taxon>
        <taxon>Brucellaceae</taxon>
        <taxon>Brucella/Ochrobactrum group</taxon>
        <taxon>Ochrobactrum</taxon>
    </lineage>
</organism>
<dbReference type="Proteomes" id="UP000312784">
    <property type="component" value="Unassembled WGS sequence"/>
</dbReference>
<name>A0ABY2Y3Q8_9HYPH</name>
<evidence type="ECO:0000313" key="3">
    <source>
        <dbReference type="Proteomes" id="UP000312784"/>
    </source>
</evidence>
<protein>
    <submittedName>
        <fullName evidence="2">FRG domain-containing protein</fullName>
    </submittedName>
</protein>
<dbReference type="InterPro" id="IPR014966">
    <property type="entry name" value="FRG-dom"/>
</dbReference>
<sequence length="280" mass="32337">MLLTDGSKEKHERVTAKNWSHLMDLLHEDTFDVGIQRHRSTYAYRGMSSSNWEAVTSLSRLGKPYDGMELNIVKQFEKYAGEVIRLDGNPWRTLSIGQHYGLPTRLLDWSYSPQVALHFATSSLENYDDDGVIWKANFKDVHSLLKDEHKKFLRETGSSVFTFESLANAFPTLEKFAEQTVNTPISKTPLAIFFEPPSIDGRITNQFAYFSALSDDTMKMTDWLLSGDIPKVVRSRMIIIPKDLKWEVRDKLDQSNINERLLFPGVEGLCSWLRRHYKPR</sequence>
<dbReference type="SMART" id="SM00901">
    <property type="entry name" value="FRG"/>
    <property type="match status" value="1"/>
</dbReference>
<dbReference type="EMBL" id="VEWL01000006">
    <property type="protein sequence ID" value="TNV15934.1"/>
    <property type="molecule type" value="Genomic_DNA"/>
</dbReference>
<keyword evidence="3" id="KW-1185">Reference proteome</keyword>
<feature type="domain" description="FRG" evidence="1">
    <location>
        <begin position="38"/>
        <end position="134"/>
    </location>
</feature>
<evidence type="ECO:0000313" key="2">
    <source>
        <dbReference type="EMBL" id="TNV15934.1"/>
    </source>
</evidence>
<dbReference type="RefSeq" id="WP_140024993.1">
    <property type="nucleotide sequence ID" value="NZ_JBHUFG010000016.1"/>
</dbReference>